<keyword evidence="1" id="KW-0378">Hydrolase</keyword>
<dbReference type="PANTHER" id="PTHR36306">
    <property type="entry name" value="ALPHA-AMYLASE-RELATED-RELATED"/>
    <property type="match status" value="1"/>
</dbReference>
<keyword evidence="2" id="KW-1185">Reference proteome</keyword>
<dbReference type="EMBL" id="CP053923">
    <property type="protein sequence ID" value="QNT68288.1"/>
    <property type="molecule type" value="Genomic_DNA"/>
</dbReference>
<dbReference type="InterPro" id="IPR052046">
    <property type="entry name" value="GH57_Enzymes"/>
</dbReference>
<name>A0A7H1MXV2_9PROT</name>
<proteinExistence type="predicted"/>
<accession>A0A7H1MXV2</accession>
<protein>
    <submittedName>
        <fullName evidence="1">Glycosyl hydrolase family 57</fullName>
    </submittedName>
</protein>
<dbReference type="Proteomes" id="UP000516369">
    <property type="component" value="Chromosome"/>
</dbReference>
<dbReference type="RefSeq" id="WP_190261733.1">
    <property type="nucleotide sequence ID" value="NZ_CP053923.1"/>
</dbReference>
<dbReference type="AlphaFoldDB" id="A0A7H1MXV2"/>
<dbReference type="GO" id="GO:0005975">
    <property type="term" value="P:carbohydrate metabolic process"/>
    <property type="evidence" value="ECO:0007669"/>
    <property type="project" value="InterPro"/>
</dbReference>
<dbReference type="SUPFAM" id="SSF88713">
    <property type="entry name" value="Glycoside hydrolase/deacetylase"/>
    <property type="match status" value="1"/>
</dbReference>
<dbReference type="InterPro" id="IPR011330">
    <property type="entry name" value="Glyco_hydro/deAcase_b/a-brl"/>
</dbReference>
<evidence type="ECO:0000313" key="2">
    <source>
        <dbReference type="Proteomes" id="UP000516369"/>
    </source>
</evidence>
<dbReference type="PANTHER" id="PTHR36306:SF5">
    <property type="entry name" value="SLR1535 PROTEIN"/>
    <property type="match status" value="1"/>
</dbReference>
<dbReference type="KEGG" id="dvn:HQ394_01570"/>
<dbReference type="GO" id="GO:0016787">
    <property type="term" value="F:hydrolase activity"/>
    <property type="evidence" value="ECO:0007669"/>
    <property type="project" value="UniProtKB-KW"/>
</dbReference>
<sequence length="490" mass="54926">MIALPEYVDGLPNLAGHEEDIAAAIAAAADREVFRPESRIDFASIKSAATIALHMHQPLIPAGGGDLRTARIISNLKYMMDNQGIGDNYNAGPFVWCYKRIGEFVPQLVHEGKEPRVMLEYSGTLLHGLRDMGEHHVIDALKGVTMNPDYRRCVEWLGCPWGHAVAPSTPIQDFRLHVRAFQHHFAAIFGMEAMERIRGFSPSEMAMPNHPDVAYAYIKTLVDCGFTWMLVQEHTVEQPENGHGPEQKHLPHRLVVHSSTGETAEIIALIKTQGSDTKLVAQMQPYYEAKSLDRWQLAGKSVPPLVSQIADGENGGVMMNEFPGKFMDCVREASHSQTPLMNGTEYLEHLFAAGITPADLPVVQPIFQKRIWDKMQPGDGPQKLATVIETCKKEDGRFNMDGGSWTNNISWVQGYENVLAPMDKASSDFYERVLKRPNLKTDETRYRNALYHLLSAETSCYRYWGQGIWTDYGAEMARRADAICTNDYSS</sequence>
<dbReference type="Gene3D" id="3.20.110.20">
    <property type="match status" value="1"/>
</dbReference>
<evidence type="ECO:0000313" key="1">
    <source>
        <dbReference type="EMBL" id="QNT68288.1"/>
    </source>
</evidence>
<gene>
    <name evidence="1" type="ORF">HQ394_01570</name>
</gene>
<organism evidence="1 2">
    <name type="scientific">Defluviicoccus vanus</name>
    <dbReference type="NCBI Taxonomy" id="111831"/>
    <lineage>
        <taxon>Bacteria</taxon>
        <taxon>Pseudomonadati</taxon>
        <taxon>Pseudomonadota</taxon>
        <taxon>Alphaproteobacteria</taxon>
        <taxon>Rhodospirillales</taxon>
        <taxon>Rhodospirillaceae</taxon>
        <taxon>Defluviicoccus</taxon>
    </lineage>
</organism>
<reference evidence="1 2" key="1">
    <citation type="submission" date="2020-05" db="EMBL/GenBank/DDBJ databases">
        <title>Complete closed genome sequence of Defluviicoccus vanus.</title>
        <authorList>
            <person name="Bessarab I."/>
            <person name="Arumugam K."/>
            <person name="Maszenan A.M."/>
            <person name="Seviour R.J."/>
            <person name="Williams R.B."/>
        </authorList>
    </citation>
    <scope>NUCLEOTIDE SEQUENCE [LARGE SCALE GENOMIC DNA]</scope>
    <source>
        <strain evidence="1 2">Ben 114</strain>
    </source>
</reference>